<evidence type="ECO:0000256" key="1">
    <source>
        <dbReference type="SAM" id="MobiDB-lite"/>
    </source>
</evidence>
<sequence>AQGFLDDAGQPIDIDTHRRKLFVIEQELATADAVERQAAVEKERRLRDRQIELRRQETAEKHHRQVQEFREKQRQRIQALREVRGSASPSCWTPSGEASRSASSLPAIGGGGRSAPQSGGAKLTSA</sequence>
<dbReference type="Proteomes" id="UP001189429">
    <property type="component" value="Unassembled WGS sequence"/>
</dbReference>
<gene>
    <name evidence="2" type="ORF">PCOR1329_LOCUS21108</name>
</gene>
<name>A0ABN9RQ71_9DINO</name>
<evidence type="ECO:0000313" key="2">
    <source>
        <dbReference type="EMBL" id="CAK0819010.1"/>
    </source>
</evidence>
<protein>
    <submittedName>
        <fullName evidence="2">Uncharacterized protein</fullName>
    </submittedName>
</protein>
<feature type="compositionally biased region" description="Low complexity" evidence="1">
    <location>
        <begin position="114"/>
        <end position="126"/>
    </location>
</feature>
<comment type="caution">
    <text evidence="2">The sequence shown here is derived from an EMBL/GenBank/DDBJ whole genome shotgun (WGS) entry which is preliminary data.</text>
</comment>
<feature type="region of interest" description="Disordered" evidence="1">
    <location>
        <begin position="79"/>
        <end position="126"/>
    </location>
</feature>
<reference evidence="2" key="1">
    <citation type="submission" date="2023-10" db="EMBL/GenBank/DDBJ databases">
        <authorList>
            <person name="Chen Y."/>
            <person name="Shah S."/>
            <person name="Dougan E. K."/>
            <person name="Thang M."/>
            <person name="Chan C."/>
        </authorList>
    </citation>
    <scope>NUCLEOTIDE SEQUENCE [LARGE SCALE GENOMIC DNA]</scope>
</reference>
<evidence type="ECO:0000313" key="3">
    <source>
        <dbReference type="Proteomes" id="UP001189429"/>
    </source>
</evidence>
<feature type="non-terminal residue" evidence="2">
    <location>
        <position position="1"/>
    </location>
</feature>
<keyword evidence="3" id="KW-1185">Reference proteome</keyword>
<proteinExistence type="predicted"/>
<accession>A0ABN9RQ71</accession>
<organism evidence="2 3">
    <name type="scientific">Prorocentrum cordatum</name>
    <dbReference type="NCBI Taxonomy" id="2364126"/>
    <lineage>
        <taxon>Eukaryota</taxon>
        <taxon>Sar</taxon>
        <taxon>Alveolata</taxon>
        <taxon>Dinophyceae</taxon>
        <taxon>Prorocentrales</taxon>
        <taxon>Prorocentraceae</taxon>
        <taxon>Prorocentrum</taxon>
    </lineage>
</organism>
<dbReference type="EMBL" id="CAUYUJ010006903">
    <property type="protein sequence ID" value="CAK0819010.1"/>
    <property type="molecule type" value="Genomic_DNA"/>
</dbReference>
<feature type="compositionally biased region" description="Polar residues" evidence="1">
    <location>
        <begin position="87"/>
        <end position="104"/>
    </location>
</feature>